<keyword evidence="2" id="KW-1185">Reference proteome</keyword>
<accession>M2ZHY7</accession>
<proteinExistence type="predicted"/>
<evidence type="ECO:0000313" key="1">
    <source>
        <dbReference type="EMBL" id="EME78714.1"/>
    </source>
</evidence>
<dbReference type="GeneID" id="19334000"/>
<dbReference type="HOGENOM" id="CLU_2559275_0_0_1"/>
<organism evidence="1 2">
    <name type="scientific">Pseudocercospora fijiensis (strain CIRAD86)</name>
    <name type="common">Black leaf streak disease fungus</name>
    <name type="synonym">Mycosphaerella fijiensis</name>
    <dbReference type="NCBI Taxonomy" id="383855"/>
    <lineage>
        <taxon>Eukaryota</taxon>
        <taxon>Fungi</taxon>
        <taxon>Dikarya</taxon>
        <taxon>Ascomycota</taxon>
        <taxon>Pezizomycotina</taxon>
        <taxon>Dothideomycetes</taxon>
        <taxon>Dothideomycetidae</taxon>
        <taxon>Mycosphaerellales</taxon>
        <taxon>Mycosphaerellaceae</taxon>
        <taxon>Pseudocercospora</taxon>
    </lineage>
</organism>
<dbReference type="RefSeq" id="XP_007931015.1">
    <property type="nucleotide sequence ID" value="XM_007932824.1"/>
</dbReference>
<dbReference type="AlphaFoldDB" id="M2ZHY7"/>
<name>M2ZHY7_PSEFD</name>
<dbReference type="VEuPathDB" id="FungiDB:MYCFIDRAFT_178824"/>
<dbReference type="KEGG" id="pfj:MYCFIDRAFT_178824"/>
<sequence>MGKYTQKDVYLPMTTQSVWKIEVWVDSQQAHVLREKLAEWREKNTGSKSGSGMHMGAQSERSNWTGHLGLNELGIETIYQWP</sequence>
<dbReference type="Proteomes" id="UP000016932">
    <property type="component" value="Unassembled WGS sequence"/>
</dbReference>
<reference evidence="1 2" key="1">
    <citation type="journal article" date="2012" name="PLoS Pathog.">
        <title>Diverse lifestyles and strategies of plant pathogenesis encoded in the genomes of eighteen Dothideomycetes fungi.</title>
        <authorList>
            <person name="Ohm R.A."/>
            <person name="Feau N."/>
            <person name="Henrissat B."/>
            <person name="Schoch C.L."/>
            <person name="Horwitz B.A."/>
            <person name="Barry K.W."/>
            <person name="Condon B.J."/>
            <person name="Copeland A.C."/>
            <person name="Dhillon B."/>
            <person name="Glaser F."/>
            <person name="Hesse C.N."/>
            <person name="Kosti I."/>
            <person name="LaButti K."/>
            <person name="Lindquist E.A."/>
            <person name="Lucas S."/>
            <person name="Salamov A.A."/>
            <person name="Bradshaw R.E."/>
            <person name="Ciuffetti L."/>
            <person name="Hamelin R.C."/>
            <person name="Kema G.H.J."/>
            <person name="Lawrence C."/>
            <person name="Scott J.A."/>
            <person name="Spatafora J.W."/>
            <person name="Turgeon B.G."/>
            <person name="de Wit P.J.G.M."/>
            <person name="Zhong S."/>
            <person name="Goodwin S.B."/>
            <person name="Grigoriev I.V."/>
        </authorList>
    </citation>
    <scope>NUCLEOTIDE SEQUENCE [LARGE SCALE GENOMIC DNA]</scope>
    <source>
        <strain evidence="1 2">CIRAD86</strain>
    </source>
</reference>
<gene>
    <name evidence="1" type="ORF">MYCFIDRAFT_178824</name>
</gene>
<protein>
    <submittedName>
        <fullName evidence="1">Uncharacterized protein</fullName>
    </submittedName>
</protein>
<evidence type="ECO:0000313" key="2">
    <source>
        <dbReference type="Proteomes" id="UP000016932"/>
    </source>
</evidence>
<dbReference type="EMBL" id="KB446563">
    <property type="protein sequence ID" value="EME78714.1"/>
    <property type="molecule type" value="Genomic_DNA"/>
</dbReference>